<gene>
    <name evidence="1" type="primary">VPS17</name>
    <name evidence="1" type="ORF">EV182_003849</name>
</gene>
<dbReference type="Proteomes" id="UP001145114">
    <property type="component" value="Unassembled WGS sequence"/>
</dbReference>
<sequence>MSSAFIAPALSFGSSSNPNNDNNNNDNDGTDNDQRTQTDSDSGNHAVKSPQPSSLQDSLVFTLSPTVNRLGNNPPVFHFDVSTNLPNYKQRRYKNRERSQLEFERLASHLRATYPECLLPSLPALDATSKYTPTYQNNDVIIEYLQQWLNWIASHPVMKRDYELAVFVETPFAFNPSLTSGSTVARPPPLHASSAGSLTPSSSAGSGSRGLFSWRKHASKSPASVKPEEDAYLEDKHGNYKRFEENSWGVVQWSGRATRRRVALAEDVKRCGQRVATVGRAEMDTRLARYSNRVGSRMVYVFNTHLVASNQIKEIVGGRHAVFKDYDAAAKKLEHKKQAVAVLRASSTINPERVSHILQEMDAAKLDEAVKRERVERLTQVLSDDLERYERMREQDIARQLQFIGRAQVMAEKAVLNECRAALKAIKQ</sequence>
<evidence type="ECO:0000313" key="2">
    <source>
        <dbReference type="Proteomes" id="UP001145114"/>
    </source>
</evidence>
<reference evidence="1" key="1">
    <citation type="submission" date="2022-06" db="EMBL/GenBank/DDBJ databases">
        <title>Phylogenomic reconstructions and comparative analyses of Kickxellomycotina fungi.</title>
        <authorList>
            <person name="Reynolds N.K."/>
            <person name="Stajich J.E."/>
            <person name="Barry K."/>
            <person name="Grigoriev I.V."/>
            <person name="Crous P."/>
            <person name="Smith M.E."/>
        </authorList>
    </citation>
    <scope>NUCLEOTIDE SEQUENCE</scope>
    <source>
        <strain evidence="1">RSA 2271</strain>
    </source>
</reference>
<comment type="caution">
    <text evidence="1">The sequence shown here is derived from an EMBL/GenBank/DDBJ whole genome shotgun (WGS) entry which is preliminary data.</text>
</comment>
<protein>
    <submittedName>
        <fullName evidence="1">Vacuolar protein sorting-associated protein 17</fullName>
    </submittedName>
</protein>
<evidence type="ECO:0000313" key="1">
    <source>
        <dbReference type="EMBL" id="KAJ1674155.1"/>
    </source>
</evidence>
<proteinExistence type="predicted"/>
<organism evidence="1 2">
    <name type="scientific">Spiromyces aspiralis</name>
    <dbReference type="NCBI Taxonomy" id="68401"/>
    <lineage>
        <taxon>Eukaryota</taxon>
        <taxon>Fungi</taxon>
        <taxon>Fungi incertae sedis</taxon>
        <taxon>Zoopagomycota</taxon>
        <taxon>Kickxellomycotina</taxon>
        <taxon>Kickxellomycetes</taxon>
        <taxon>Kickxellales</taxon>
        <taxon>Kickxellaceae</taxon>
        <taxon>Spiromyces</taxon>
    </lineage>
</organism>
<keyword evidence="2" id="KW-1185">Reference proteome</keyword>
<name>A0ACC1HFK8_9FUNG</name>
<dbReference type="EMBL" id="JAMZIH010006213">
    <property type="protein sequence ID" value="KAJ1674155.1"/>
    <property type="molecule type" value="Genomic_DNA"/>
</dbReference>
<accession>A0ACC1HFK8</accession>